<feature type="transmembrane region" description="Helical" evidence="9">
    <location>
        <begin position="389"/>
        <end position="412"/>
    </location>
</feature>
<gene>
    <name evidence="10" type="ORF">BRENAR_LOCUS5064</name>
</gene>
<dbReference type="GO" id="GO:0006465">
    <property type="term" value="P:signal peptide processing"/>
    <property type="evidence" value="ECO:0007669"/>
    <property type="project" value="TreeGrafter"/>
</dbReference>
<dbReference type="InterPro" id="IPR007369">
    <property type="entry name" value="Peptidase_A22B_SPP"/>
</dbReference>
<accession>A0A448YTW7</accession>
<dbReference type="GO" id="GO:0098553">
    <property type="term" value="C:lumenal side of endoplasmic reticulum membrane"/>
    <property type="evidence" value="ECO:0007669"/>
    <property type="project" value="TreeGrafter"/>
</dbReference>
<dbReference type="FunCoup" id="A0A448YTW7">
    <property type="interactions" value="15"/>
</dbReference>
<evidence type="ECO:0000256" key="5">
    <source>
        <dbReference type="ARBA" id="ARBA00022824"/>
    </source>
</evidence>
<dbReference type="GO" id="GO:0033619">
    <property type="term" value="P:membrane protein proteolysis"/>
    <property type="evidence" value="ECO:0007669"/>
    <property type="project" value="TreeGrafter"/>
</dbReference>
<name>A0A448YTW7_BRENA</name>
<dbReference type="GO" id="GO:0098554">
    <property type="term" value="C:cytoplasmic side of endoplasmic reticulum membrane"/>
    <property type="evidence" value="ECO:0007669"/>
    <property type="project" value="TreeGrafter"/>
</dbReference>
<comment type="subcellular location">
    <subcellularLocation>
        <location evidence="1">Endoplasmic reticulum membrane</location>
        <topology evidence="1">Multi-pass membrane protein</topology>
    </subcellularLocation>
</comment>
<evidence type="ECO:0000313" key="10">
    <source>
        <dbReference type="EMBL" id="VEU24336.1"/>
    </source>
</evidence>
<dbReference type="GO" id="GO:0042500">
    <property type="term" value="F:aspartic endopeptidase activity, intramembrane cleaving"/>
    <property type="evidence" value="ECO:0007669"/>
    <property type="project" value="InterPro"/>
</dbReference>
<evidence type="ECO:0000256" key="4">
    <source>
        <dbReference type="ARBA" id="ARBA00022801"/>
    </source>
</evidence>
<organism evidence="10 11">
    <name type="scientific">Brettanomyces naardenensis</name>
    <name type="common">Yeast</name>
    <dbReference type="NCBI Taxonomy" id="13370"/>
    <lineage>
        <taxon>Eukaryota</taxon>
        <taxon>Fungi</taxon>
        <taxon>Dikarya</taxon>
        <taxon>Ascomycota</taxon>
        <taxon>Saccharomycotina</taxon>
        <taxon>Pichiomycetes</taxon>
        <taxon>Pichiales</taxon>
        <taxon>Pichiaceae</taxon>
        <taxon>Brettanomyces</taxon>
    </lineage>
</organism>
<evidence type="ECO:0000313" key="11">
    <source>
        <dbReference type="Proteomes" id="UP000290900"/>
    </source>
</evidence>
<feature type="transmembrane region" description="Helical" evidence="9">
    <location>
        <begin position="418"/>
        <end position="436"/>
    </location>
</feature>
<dbReference type="Proteomes" id="UP000290900">
    <property type="component" value="Unassembled WGS sequence"/>
</dbReference>
<keyword evidence="3 9" id="KW-0812">Transmembrane</keyword>
<feature type="region of interest" description="Disordered" evidence="8">
    <location>
        <begin position="473"/>
        <end position="496"/>
    </location>
</feature>
<feature type="compositionally biased region" description="Acidic residues" evidence="8">
    <location>
        <begin position="476"/>
        <end position="496"/>
    </location>
</feature>
<feature type="transmembrane region" description="Helical" evidence="9">
    <location>
        <begin position="112"/>
        <end position="135"/>
    </location>
</feature>
<dbReference type="PANTHER" id="PTHR12174:SF23">
    <property type="entry name" value="MINOR HISTOCOMPATIBILITY ANTIGEN H13"/>
    <property type="match status" value="1"/>
</dbReference>
<sequence>MNSTTFKSLSVFNKWFPTSLFNHPVSINSTRQYVQKFSKEVAFALLDNETVSGVASPALISYFTITFIAVLLIVIGSYATIEKPANAIDPNPNHPLFDQSDKDRTLVPDATIGATTAIAMPMVAGFGLVGLYFMIQRIDKEKLARFLSSYLLIVGYSADSFSLGFLYKVISRKLAQLTGLSSLDFNQRYTLTIAKDSAIHPAGAEPEMLLPEATDQERILKEEALLAARDPIPAEDQLVNLYFTKGDLYGHVCSVIFTLGLSVLDYSNNWLLSNVAGSVFAIYGVAKCRITSFKVAVALLVLFFAYDIYFVFGTDVMVAVATNVDIPVKLMIPNSASRATDTVSLSLLGLGDIVLPGSVIALCLRFDLYNFHDAHPRTEFHHLQRYSKPYFISALVCYSIGLAATIAAVYSFSQGQPALLYLSPSLIVSILVTASARGELKKVWSYQEEPDESKEKDIEVDILCSKDTLYLAGEIDSNDEDDDQDLDYVPEESAEE</sequence>
<evidence type="ECO:0000256" key="3">
    <source>
        <dbReference type="ARBA" id="ARBA00022692"/>
    </source>
</evidence>
<keyword evidence="11" id="KW-1185">Reference proteome</keyword>
<reference evidence="10 11" key="1">
    <citation type="submission" date="2018-12" db="EMBL/GenBank/DDBJ databases">
        <authorList>
            <person name="Tiukova I."/>
            <person name="Dainat J."/>
        </authorList>
    </citation>
    <scope>NUCLEOTIDE SEQUENCE [LARGE SCALE GENOMIC DNA]</scope>
</reference>
<evidence type="ECO:0000256" key="7">
    <source>
        <dbReference type="ARBA" id="ARBA00023136"/>
    </source>
</evidence>
<keyword evidence="7 9" id="KW-0472">Membrane</keyword>
<evidence type="ECO:0000256" key="1">
    <source>
        <dbReference type="ARBA" id="ARBA00004477"/>
    </source>
</evidence>
<proteinExistence type="inferred from homology"/>
<dbReference type="SMART" id="SM00730">
    <property type="entry name" value="PSN"/>
    <property type="match status" value="1"/>
</dbReference>
<dbReference type="PANTHER" id="PTHR12174">
    <property type="entry name" value="SIGNAL PEPTIDE PEPTIDASE"/>
    <property type="match status" value="1"/>
</dbReference>
<evidence type="ECO:0000256" key="2">
    <source>
        <dbReference type="ARBA" id="ARBA00006859"/>
    </source>
</evidence>
<evidence type="ECO:0000256" key="6">
    <source>
        <dbReference type="ARBA" id="ARBA00022989"/>
    </source>
</evidence>
<keyword evidence="5" id="KW-0256">Endoplasmic reticulum</keyword>
<dbReference type="InterPro" id="IPR006639">
    <property type="entry name" value="Preselin/SPP"/>
</dbReference>
<dbReference type="OrthoDB" id="29661at2759"/>
<evidence type="ECO:0000256" key="8">
    <source>
        <dbReference type="SAM" id="MobiDB-lite"/>
    </source>
</evidence>
<feature type="transmembrane region" description="Helical" evidence="9">
    <location>
        <begin position="293"/>
        <end position="312"/>
    </location>
</feature>
<keyword evidence="6 9" id="KW-1133">Transmembrane helix</keyword>
<feature type="transmembrane region" description="Helical" evidence="9">
    <location>
        <begin position="347"/>
        <end position="368"/>
    </location>
</feature>
<feature type="transmembrane region" description="Helical" evidence="9">
    <location>
        <begin position="147"/>
        <end position="167"/>
    </location>
</feature>
<dbReference type="Pfam" id="PF04258">
    <property type="entry name" value="Peptidase_A22B"/>
    <property type="match status" value="1"/>
</dbReference>
<evidence type="ECO:0000256" key="9">
    <source>
        <dbReference type="SAM" id="Phobius"/>
    </source>
</evidence>
<comment type="similarity">
    <text evidence="2">Belongs to the peptidase A22B family.</text>
</comment>
<dbReference type="InParanoid" id="A0A448YTW7"/>
<feature type="transmembrane region" description="Helical" evidence="9">
    <location>
        <begin position="270"/>
        <end position="286"/>
    </location>
</feature>
<feature type="transmembrane region" description="Helical" evidence="9">
    <location>
        <begin position="59"/>
        <end position="81"/>
    </location>
</feature>
<dbReference type="EMBL" id="CAACVR010000076">
    <property type="protein sequence ID" value="VEU24336.1"/>
    <property type="molecule type" value="Genomic_DNA"/>
</dbReference>
<protein>
    <submittedName>
        <fullName evidence="10">DEKNAAC105560</fullName>
    </submittedName>
</protein>
<dbReference type="AlphaFoldDB" id="A0A448YTW7"/>
<keyword evidence="4" id="KW-0378">Hydrolase</keyword>
<dbReference type="STRING" id="13370.A0A448YTW7"/>